<feature type="compositionally biased region" description="Polar residues" evidence="2">
    <location>
        <begin position="403"/>
        <end position="419"/>
    </location>
</feature>
<protein>
    <submittedName>
        <fullName evidence="3">Unnamed protein product</fullName>
    </submittedName>
</protein>
<dbReference type="InterPro" id="IPR051191">
    <property type="entry name" value="DCAF12"/>
</dbReference>
<keyword evidence="1" id="KW-0677">Repeat</keyword>
<evidence type="ECO:0000313" key="3">
    <source>
        <dbReference type="EMBL" id="GMF34207.1"/>
    </source>
</evidence>
<dbReference type="Proteomes" id="UP001165121">
    <property type="component" value="Unassembled WGS sequence"/>
</dbReference>
<dbReference type="PANTHER" id="PTHR19860:SF40">
    <property type="entry name" value="WD40 REPEAT-CONTAINING PROTEIN"/>
    <property type="match status" value="1"/>
</dbReference>
<dbReference type="EMBL" id="BSXT01000798">
    <property type="protein sequence ID" value="GMF34207.1"/>
    <property type="molecule type" value="Genomic_DNA"/>
</dbReference>
<evidence type="ECO:0000256" key="2">
    <source>
        <dbReference type="SAM" id="MobiDB-lite"/>
    </source>
</evidence>
<name>A0A9W6X9P1_9STRA</name>
<feature type="region of interest" description="Disordered" evidence="2">
    <location>
        <begin position="158"/>
        <end position="179"/>
    </location>
</feature>
<feature type="compositionally biased region" description="Low complexity" evidence="2">
    <location>
        <begin position="28"/>
        <end position="38"/>
    </location>
</feature>
<keyword evidence="4" id="KW-1185">Reference proteome</keyword>
<feature type="compositionally biased region" description="Basic residues" evidence="2">
    <location>
        <begin position="446"/>
        <end position="461"/>
    </location>
</feature>
<proteinExistence type="predicted"/>
<dbReference type="AlphaFoldDB" id="A0A9W6X9P1"/>
<feature type="region of interest" description="Disordered" evidence="2">
    <location>
        <begin position="28"/>
        <end position="63"/>
    </location>
</feature>
<evidence type="ECO:0000313" key="4">
    <source>
        <dbReference type="Proteomes" id="UP001165121"/>
    </source>
</evidence>
<feature type="region of interest" description="Disordered" evidence="2">
    <location>
        <begin position="403"/>
        <end position="470"/>
    </location>
</feature>
<gene>
    <name evidence="3" type="ORF">Pfra01_000872400</name>
</gene>
<feature type="compositionally biased region" description="Low complexity" evidence="2">
    <location>
        <begin position="158"/>
        <end position="178"/>
    </location>
</feature>
<sequence length="502" mass="55916">MKQWNAILLKDLLAELEERITLFEAAGSSSSIGGLPSSTNDRGALDQTGGARNSIKGVSTDLSGGTNNNGTSLKLYAPNAAMDIRDIESLQAIIEQRSLLVRHTLSLLAVSRYGLSENDFVTLFGESISRSVCQQLLALLKPHLMTIHRYDCGPGSQSLANSTTSASTGGSNKGNSNQDNGGEPVVLYDLSHNQLRILTRYGFLRDDQLRSCYFRELAVYFEAMEACQRRVDELPVQLERCSMWSVLQNSLVNMKMFQLWWSERNRQEFFFYWMVLSSNCSMHDPVDDFIRSLDEYIAQESPSTEQLLSIFLTITDFLRAWQKIDESRVINLVLSRPKPPQLQEFLTGLGTFSTSNLSESEAERVQKEIEALVIHPDDGYYVRRWLWTQFPLVATAFESRVFRNTGSGRNPAESNSTSEAGDKTKKGTSKKTPSSPPGVVLPKGISKPKKTLVPAKRRPPHKASTSHTLESVTEEIGALEFLSAESSEGSLGSVSKLEVWYT</sequence>
<organism evidence="3 4">
    <name type="scientific">Phytophthora fragariaefolia</name>
    <dbReference type="NCBI Taxonomy" id="1490495"/>
    <lineage>
        <taxon>Eukaryota</taxon>
        <taxon>Sar</taxon>
        <taxon>Stramenopiles</taxon>
        <taxon>Oomycota</taxon>
        <taxon>Peronosporomycetes</taxon>
        <taxon>Peronosporales</taxon>
        <taxon>Peronosporaceae</taxon>
        <taxon>Phytophthora</taxon>
    </lineage>
</organism>
<reference evidence="3" key="1">
    <citation type="submission" date="2023-04" db="EMBL/GenBank/DDBJ databases">
        <title>Phytophthora fragariaefolia NBRC 109709.</title>
        <authorList>
            <person name="Ichikawa N."/>
            <person name="Sato H."/>
            <person name="Tonouchi N."/>
        </authorList>
    </citation>
    <scope>NUCLEOTIDE SEQUENCE</scope>
    <source>
        <strain evidence="3">NBRC 109709</strain>
    </source>
</reference>
<accession>A0A9W6X9P1</accession>
<dbReference type="OrthoDB" id="2325716at2759"/>
<evidence type="ECO:0000256" key="1">
    <source>
        <dbReference type="ARBA" id="ARBA00022737"/>
    </source>
</evidence>
<dbReference type="PANTHER" id="PTHR19860">
    <property type="entry name" value="DDB1- AND CUL4-ASSOCIATED FACTOR 12-RELATED"/>
    <property type="match status" value="1"/>
</dbReference>
<comment type="caution">
    <text evidence="3">The sequence shown here is derived from an EMBL/GenBank/DDBJ whole genome shotgun (WGS) entry which is preliminary data.</text>
</comment>